<evidence type="ECO:0000256" key="1">
    <source>
        <dbReference type="SAM" id="MobiDB-lite"/>
    </source>
</evidence>
<comment type="caution">
    <text evidence="3">The sequence shown here is derived from an EMBL/GenBank/DDBJ whole genome shotgun (WGS) entry which is preliminary data.</text>
</comment>
<dbReference type="EMBL" id="JACHJU010000001">
    <property type="protein sequence ID" value="MBB4935949.1"/>
    <property type="molecule type" value="Genomic_DNA"/>
</dbReference>
<protein>
    <recommendedName>
        <fullName evidence="2">ORC1/DEAH AAA+ ATPase domain-containing protein</fullName>
    </recommendedName>
</protein>
<name>A0A7W7RPS5_9ACTN</name>
<reference evidence="3 4" key="1">
    <citation type="submission" date="2020-08" db="EMBL/GenBank/DDBJ databases">
        <title>Sequencing the genomes of 1000 actinobacteria strains.</title>
        <authorList>
            <person name="Klenk H.-P."/>
        </authorList>
    </citation>
    <scope>NUCLEOTIDE SEQUENCE [LARGE SCALE GENOMIC DNA]</scope>
    <source>
        <strain evidence="3 4">DSM 43023</strain>
    </source>
</reference>
<dbReference type="RefSeq" id="WP_184752201.1">
    <property type="nucleotide sequence ID" value="NZ_BAABEK010000084.1"/>
</dbReference>
<keyword evidence="4" id="KW-1185">Reference proteome</keyword>
<organism evidence="3 4">
    <name type="scientific">Streptosporangium album</name>
    <dbReference type="NCBI Taxonomy" id="47479"/>
    <lineage>
        <taxon>Bacteria</taxon>
        <taxon>Bacillati</taxon>
        <taxon>Actinomycetota</taxon>
        <taxon>Actinomycetes</taxon>
        <taxon>Streptosporangiales</taxon>
        <taxon>Streptosporangiaceae</taxon>
        <taxon>Streptosporangium</taxon>
    </lineage>
</organism>
<feature type="domain" description="ORC1/DEAH AAA+ ATPase" evidence="2">
    <location>
        <begin position="145"/>
        <end position="244"/>
    </location>
</feature>
<dbReference type="Proteomes" id="UP000534286">
    <property type="component" value="Unassembled WGS sequence"/>
</dbReference>
<evidence type="ECO:0000313" key="4">
    <source>
        <dbReference type="Proteomes" id="UP000534286"/>
    </source>
</evidence>
<dbReference type="SUPFAM" id="SSF52540">
    <property type="entry name" value="P-loop containing nucleoside triphosphate hydrolases"/>
    <property type="match status" value="2"/>
</dbReference>
<proteinExistence type="predicted"/>
<feature type="region of interest" description="Disordered" evidence="1">
    <location>
        <begin position="1"/>
        <end position="23"/>
    </location>
</feature>
<sequence>MHEVVDDPAAQEGRPASFTLPGAPIDRETIQGWQHFRLTRGSFVPAPRLDLAAHRAQGPRGQALHDLHRAATHANLRLQETPMSLKVTTIMRSRIQSNALKTKPTTRAGLMINGGGYQGKTETVCEAAAAFEDFWRLLHQQLNPDAILGTRDLWAPVAYVQTPVTATPKSLCEAILSFYGHPLGYRATLPQLIRSVRDSLRDHGTRVLIIDDITRLKMHREADQDTLDLLRSLMSMQVTLILIGVGIRTSGLLGEGRHDLRTGQWVFTGRRHTKKNGNDEAATQTQRRFDLIDLDPFDYSTPETINAWLAHLAGIEDQLRLFRAPPSMLTTGKMPEYLFARTAGIVGLLERLIEDGCTAAIGTGRELLDVHVQGDGVRVI</sequence>
<gene>
    <name evidence="3" type="ORF">FHR32_000254</name>
</gene>
<evidence type="ECO:0000259" key="2">
    <source>
        <dbReference type="Pfam" id="PF13401"/>
    </source>
</evidence>
<dbReference type="GO" id="GO:0016887">
    <property type="term" value="F:ATP hydrolysis activity"/>
    <property type="evidence" value="ECO:0007669"/>
    <property type="project" value="InterPro"/>
</dbReference>
<dbReference type="AlphaFoldDB" id="A0A7W7RPS5"/>
<dbReference type="InterPro" id="IPR049945">
    <property type="entry name" value="AAA_22"/>
</dbReference>
<dbReference type="Pfam" id="PF13401">
    <property type="entry name" value="AAA_22"/>
    <property type="match status" value="1"/>
</dbReference>
<dbReference type="InterPro" id="IPR027417">
    <property type="entry name" value="P-loop_NTPase"/>
</dbReference>
<evidence type="ECO:0000313" key="3">
    <source>
        <dbReference type="EMBL" id="MBB4935949.1"/>
    </source>
</evidence>
<accession>A0A7W7RPS5</accession>